<proteinExistence type="predicted"/>
<dbReference type="AlphaFoldDB" id="A0A1I5ZPY3"/>
<dbReference type="PANTHER" id="PTHR11328:SF24">
    <property type="entry name" value="MAJOR FACILITATOR SUPERFAMILY (MFS) PROFILE DOMAIN-CONTAINING PROTEIN"/>
    <property type="match status" value="1"/>
</dbReference>
<dbReference type="RefSeq" id="WP_177216994.1">
    <property type="nucleotide sequence ID" value="NZ_FOWW01000010.1"/>
</dbReference>
<feature type="transmembrane region" description="Helical" evidence="1">
    <location>
        <begin position="265"/>
        <end position="282"/>
    </location>
</feature>
<feature type="transmembrane region" description="Helical" evidence="1">
    <location>
        <begin position="40"/>
        <end position="59"/>
    </location>
</feature>
<dbReference type="STRING" id="587909.SAMN05421810_11041"/>
<feature type="transmembrane region" description="Helical" evidence="1">
    <location>
        <begin position="294"/>
        <end position="314"/>
    </location>
</feature>
<keyword evidence="3" id="KW-1185">Reference proteome</keyword>
<feature type="transmembrane region" description="Helical" evidence="1">
    <location>
        <begin position="230"/>
        <end position="253"/>
    </location>
</feature>
<dbReference type="PANTHER" id="PTHR11328">
    <property type="entry name" value="MAJOR FACILITATOR SUPERFAMILY DOMAIN-CONTAINING PROTEIN"/>
    <property type="match status" value="1"/>
</dbReference>
<reference evidence="3" key="1">
    <citation type="submission" date="2016-10" db="EMBL/GenBank/DDBJ databases">
        <authorList>
            <person name="Varghese N."/>
            <person name="Submissions S."/>
        </authorList>
    </citation>
    <scope>NUCLEOTIDE SEQUENCE [LARGE SCALE GENOMIC DNA]</scope>
    <source>
        <strain evidence="3">CGMCC 4.5579</strain>
    </source>
</reference>
<dbReference type="Gene3D" id="1.20.1250.20">
    <property type="entry name" value="MFS general substrate transporter like domains"/>
    <property type="match status" value="1"/>
</dbReference>
<dbReference type="SUPFAM" id="SSF103473">
    <property type="entry name" value="MFS general substrate transporter"/>
    <property type="match status" value="1"/>
</dbReference>
<feature type="transmembrane region" description="Helical" evidence="1">
    <location>
        <begin position="357"/>
        <end position="383"/>
    </location>
</feature>
<evidence type="ECO:0000313" key="2">
    <source>
        <dbReference type="EMBL" id="SFQ58549.1"/>
    </source>
</evidence>
<feature type="transmembrane region" description="Helical" evidence="1">
    <location>
        <begin position="109"/>
        <end position="129"/>
    </location>
</feature>
<dbReference type="Pfam" id="PF13347">
    <property type="entry name" value="MFS_2"/>
    <property type="match status" value="1"/>
</dbReference>
<protein>
    <submittedName>
        <fullName evidence="2">Na+/melibiose symporter</fullName>
    </submittedName>
</protein>
<evidence type="ECO:0000313" key="3">
    <source>
        <dbReference type="Proteomes" id="UP000198727"/>
    </source>
</evidence>
<evidence type="ECO:0000256" key="1">
    <source>
        <dbReference type="SAM" id="Phobius"/>
    </source>
</evidence>
<feature type="transmembrane region" description="Helical" evidence="1">
    <location>
        <begin position="403"/>
        <end position="426"/>
    </location>
</feature>
<keyword evidence="1" id="KW-0472">Membrane</keyword>
<accession>A0A1I5ZPY3</accession>
<keyword evidence="1" id="KW-0812">Transmembrane</keyword>
<dbReference type="InterPro" id="IPR036259">
    <property type="entry name" value="MFS_trans_sf"/>
</dbReference>
<feature type="transmembrane region" description="Helical" evidence="1">
    <location>
        <begin position="320"/>
        <end position="345"/>
    </location>
</feature>
<gene>
    <name evidence="2" type="ORF">SAMN05421810_11041</name>
</gene>
<keyword evidence="1" id="KW-1133">Transmembrane helix</keyword>
<sequence>MAELTPRTRLGYSLGSFVTGAFGTVPGLLLLPYLTDTMAVPAAVAGAIVLLPKAWDVLFNPLAGRLSDAGLARHGSRRPFLLLGGIGVAVCFAALFAHPGLGSMPRDAAYVVAVFFLCATAFAFFQVPYNALPAEITDAYDERTRLTSWRIAVLALAILVSGAGAPAIADAVGGIPGYRVMGVAVAALMIAGTVGVYLGLRRAPVGALRAPTPRFRELLATMREWRSFRWLLSVYFVQALGVGTLLAGVVYVARYVLGDPGLQSLLFAGFVGPALVVMPLWNRLGQRGGKLLGFRVATAVFAVALFGLVGARVLPLPVVFGFVALAGIGYAGIQVFPLAILPDLITAEEERTGATRAGVAAGVWTAAETLGLALGPGLFGLVLGLGGYVSTAGGITVAQPGSAVAAIVVGFSAIPAVLVLLGIPLLPRRVVAGPGRGRVLEPRP</sequence>
<dbReference type="Proteomes" id="UP000198727">
    <property type="component" value="Unassembled WGS sequence"/>
</dbReference>
<dbReference type="GO" id="GO:0015293">
    <property type="term" value="F:symporter activity"/>
    <property type="evidence" value="ECO:0007669"/>
    <property type="project" value="InterPro"/>
</dbReference>
<dbReference type="GO" id="GO:0008643">
    <property type="term" value="P:carbohydrate transport"/>
    <property type="evidence" value="ECO:0007669"/>
    <property type="project" value="InterPro"/>
</dbReference>
<name>A0A1I5ZPY3_9PSEU</name>
<feature type="transmembrane region" description="Helical" evidence="1">
    <location>
        <begin position="12"/>
        <end position="34"/>
    </location>
</feature>
<feature type="transmembrane region" description="Helical" evidence="1">
    <location>
        <begin position="80"/>
        <end position="97"/>
    </location>
</feature>
<dbReference type="EMBL" id="FOWW01000010">
    <property type="protein sequence ID" value="SFQ58549.1"/>
    <property type="molecule type" value="Genomic_DNA"/>
</dbReference>
<dbReference type="GO" id="GO:0005886">
    <property type="term" value="C:plasma membrane"/>
    <property type="evidence" value="ECO:0007669"/>
    <property type="project" value="TreeGrafter"/>
</dbReference>
<feature type="transmembrane region" description="Helical" evidence="1">
    <location>
        <begin position="180"/>
        <end position="200"/>
    </location>
</feature>
<feature type="transmembrane region" description="Helical" evidence="1">
    <location>
        <begin position="149"/>
        <end position="168"/>
    </location>
</feature>
<dbReference type="InterPro" id="IPR039672">
    <property type="entry name" value="MFS_2"/>
</dbReference>
<organism evidence="2 3">
    <name type="scientific">Amycolatopsis arida</name>
    <dbReference type="NCBI Taxonomy" id="587909"/>
    <lineage>
        <taxon>Bacteria</taxon>
        <taxon>Bacillati</taxon>
        <taxon>Actinomycetota</taxon>
        <taxon>Actinomycetes</taxon>
        <taxon>Pseudonocardiales</taxon>
        <taxon>Pseudonocardiaceae</taxon>
        <taxon>Amycolatopsis</taxon>
    </lineage>
</organism>